<name>A0DE23_PARTE</name>
<gene>
    <name evidence="3" type="ORF">GSPATT00016132001</name>
</gene>
<evidence type="ECO:0000256" key="2">
    <source>
        <dbReference type="SAM" id="MobiDB-lite"/>
    </source>
</evidence>
<reference evidence="3 4" key="1">
    <citation type="journal article" date="2006" name="Nature">
        <title>Global trends of whole-genome duplications revealed by the ciliate Paramecium tetraurelia.</title>
        <authorList>
            <consortium name="Genoscope"/>
            <person name="Aury J.-M."/>
            <person name="Jaillon O."/>
            <person name="Duret L."/>
            <person name="Noel B."/>
            <person name="Jubin C."/>
            <person name="Porcel B.M."/>
            <person name="Segurens B."/>
            <person name="Daubin V."/>
            <person name="Anthouard V."/>
            <person name="Aiach N."/>
            <person name="Arnaiz O."/>
            <person name="Billaut A."/>
            <person name="Beisson J."/>
            <person name="Blanc I."/>
            <person name="Bouhouche K."/>
            <person name="Camara F."/>
            <person name="Duharcourt S."/>
            <person name="Guigo R."/>
            <person name="Gogendeau D."/>
            <person name="Katinka M."/>
            <person name="Keller A.-M."/>
            <person name="Kissmehl R."/>
            <person name="Klotz C."/>
            <person name="Koll F."/>
            <person name="Le Moue A."/>
            <person name="Lepere C."/>
            <person name="Malinsky S."/>
            <person name="Nowacki M."/>
            <person name="Nowak J.K."/>
            <person name="Plattner H."/>
            <person name="Poulain J."/>
            <person name="Ruiz F."/>
            <person name="Serrano V."/>
            <person name="Zagulski M."/>
            <person name="Dessen P."/>
            <person name="Betermier M."/>
            <person name="Weissenbach J."/>
            <person name="Scarpelli C."/>
            <person name="Schachter V."/>
            <person name="Sperling L."/>
            <person name="Meyer E."/>
            <person name="Cohen J."/>
            <person name="Wincker P."/>
        </authorList>
    </citation>
    <scope>NUCLEOTIDE SEQUENCE [LARGE SCALE GENOMIC DNA]</scope>
    <source>
        <strain evidence="3 4">Stock d4-2</strain>
    </source>
</reference>
<dbReference type="KEGG" id="ptm:GSPATT00016132001"/>
<feature type="region of interest" description="Disordered" evidence="2">
    <location>
        <begin position="175"/>
        <end position="225"/>
    </location>
</feature>
<organism evidence="3 4">
    <name type="scientific">Paramecium tetraurelia</name>
    <dbReference type="NCBI Taxonomy" id="5888"/>
    <lineage>
        <taxon>Eukaryota</taxon>
        <taxon>Sar</taxon>
        <taxon>Alveolata</taxon>
        <taxon>Ciliophora</taxon>
        <taxon>Intramacronucleata</taxon>
        <taxon>Oligohymenophorea</taxon>
        <taxon>Peniculida</taxon>
        <taxon>Parameciidae</taxon>
        <taxon>Paramecium</taxon>
    </lineage>
</organism>
<dbReference type="HOGENOM" id="CLU_107380_0_0_1"/>
<feature type="coiled-coil region" evidence="1">
    <location>
        <begin position="65"/>
        <end position="114"/>
    </location>
</feature>
<evidence type="ECO:0000313" key="4">
    <source>
        <dbReference type="Proteomes" id="UP000000600"/>
    </source>
</evidence>
<dbReference type="InParanoid" id="A0DE23"/>
<feature type="compositionally biased region" description="Polar residues" evidence="2">
    <location>
        <begin position="180"/>
        <end position="212"/>
    </location>
</feature>
<dbReference type="OMA" id="DDCDDIN"/>
<accession>A0DE23</accession>
<proteinExistence type="predicted"/>
<dbReference type="EMBL" id="CT868396">
    <property type="protein sequence ID" value="CAK81290.1"/>
    <property type="molecule type" value="Genomic_DNA"/>
</dbReference>
<keyword evidence="1" id="KW-0175">Coiled coil</keyword>
<dbReference type="OrthoDB" id="298739at2759"/>
<dbReference type="RefSeq" id="XP_001448687.1">
    <property type="nucleotide sequence ID" value="XM_001448650.1"/>
</dbReference>
<keyword evidence="4" id="KW-1185">Reference proteome</keyword>
<evidence type="ECO:0000313" key="3">
    <source>
        <dbReference type="EMBL" id="CAK81290.1"/>
    </source>
</evidence>
<protein>
    <submittedName>
        <fullName evidence="3">Uncharacterized protein</fullName>
    </submittedName>
</protein>
<dbReference type="Proteomes" id="UP000000600">
    <property type="component" value="Unassembled WGS sequence"/>
</dbReference>
<sequence>MDKRTEINKSFKQYYKVSFSIVYAASVRDEWFNREFAQFLDLDDDDCDDINKYLNKRMYLRSVTRQEMQGQIDSLKLQIEQARQNHERALKQIRSDHQKEIAVLQDEIRRTQEIVSNVQFQQYFKMKNDNQKLLQENALLRDMVRACQITNSTKEMEVSRLRQKLRRIEGQSLEVRKEPSNQSRQNEYSVLRKQSNYRHPTQPSLNESNTEPSPKLLPIKFKVNQ</sequence>
<dbReference type="GeneID" id="5034472"/>
<evidence type="ECO:0000256" key="1">
    <source>
        <dbReference type="SAM" id="Coils"/>
    </source>
</evidence>
<dbReference type="AlphaFoldDB" id="A0DE23"/>